<dbReference type="KEGG" id="amob:HG15A2_11970"/>
<evidence type="ECO:0000259" key="1">
    <source>
        <dbReference type="Pfam" id="PF03358"/>
    </source>
</evidence>
<reference evidence="2 3" key="1">
    <citation type="submission" date="2019-02" db="EMBL/GenBank/DDBJ databases">
        <title>Deep-cultivation of Planctomycetes and their phenomic and genomic characterization uncovers novel biology.</title>
        <authorList>
            <person name="Wiegand S."/>
            <person name="Jogler M."/>
            <person name="Boedeker C."/>
            <person name="Pinto D."/>
            <person name="Vollmers J."/>
            <person name="Rivas-Marin E."/>
            <person name="Kohn T."/>
            <person name="Peeters S.H."/>
            <person name="Heuer A."/>
            <person name="Rast P."/>
            <person name="Oberbeckmann S."/>
            <person name="Bunk B."/>
            <person name="Jeske O."/>
            <person name="Meyerdierks A."/>
            <person name="Storesund J.E."/>
            <person name="Kallscheuer N."/>
            <person name="Luecker S."/>
            <person name="Lage O.M."/>
            <person name="Pohl T."/>
            <person name="Merkel B.J."/>
            <person name="Hornburger P."/>
            <person name="Mueller R.-W."/>
            <person name="Bruemmer F."/>
            <person name="Labrenz M."/>
            <person name="Spormann A.M."/>
            <person name="Op den Camp H."/>
            <person name="Overmann J."/>
            <person name="Amann R."/>
            <person name="Jetten M.S.M."/>
            <person name="Mascher T."/>
            <person name="Medema M.H."/>
            <person name="Devos D.P."/>
            <person name="Kaster A.-K."/>
            <person name="Ovreas L."/>
            <person name="Rohde M."/>
            <person name="Galperin M.Y."/>
            <person name="Jogler C."/>
        </authorList>
    </citation>
    <scope>NUCLEOTIDE SEQUENCE [LARGE SCALE GENOMIC DNA]</scope>
    <source>
        <strain evidence="2 3">HG15A2</strain>
    </source>
</reference>
<sequence length="191" mass="20578">MTKILAFAGSARRESCNKQLVKFAAERARQQGADVTLIDLRDFEMPLYHGDLEESEGQPEAATRLFDLMKQHKGYLIACPEYNSSITPLLKNTIDWLSRPREGEPHMAAFAGKVAALLSASPGGLGGIRGLVTVRSILGNIGVHVVPKQFALSGANDAFDESGTLKDDKAVKQVDGVVKQLVITTAKLGES</sequence>
<keyword evidence="3" id="KW-1185">Reference proteome</keyword>
<dbReference type="Pfam" id="PF03358">
    <property type="entry name" value="FMN_red"/>
    <property type="match status" value="1"/>
</dbReference>
<dbReference type="AlphaFoldDB" id="A0A517MST9"/>
<dbReference type="SUPFAM" id="SSF52218">
    <property type="entry name" value="Flavoproteins"/>
    <property type="match status" value="1"/>
</dbReference>
<dbReference type="EMBL" id="CP036263">
    <property type="protein sequence ID" value="QDS97929.1"/>
    <property type="molecule type" value="Genomic_DNA"/>
</dbReference>
<dbReference type="Gene3D" id="3.40.50.360">
    <property type="match status" value="1"/>
</dbReference>
<dbReference type="Proteomes" id="UP000319852">
    <property type="component" value="Chromosome"/>
</dbReference>
<dbReference type="GO" id="GO:0050446">
    <property type="term" value="F:azobenzene reductase (NADP+) activity"/>
    <property type="evidence" value="ECO:0007669"/>
    <property type="project" value="UniProtKB-EC"/>
</dbReference>
<dbReference type="GO" id="GO:0005829">
    <property type="term" value="C:cytosol"/>
    <property type="evidence" value="ECO:0007669"/>
    <property type="project" value="TreeGrafter"/>
</dbReference>
<name>A0A517MST9_9BACT</name>
<dbReference type="InterPro" id="IPR050712">
    <property type="entry name" value="NAD(P)H-dep_reductase"/>
</dbReference>
<dbReference type="InterPro" id="IPR005025">
    <property type="entry name" value="FMN_Rdtase-like_dom"/>
</dbReference>
<dbReference type="InterPro" id="IPR029039">
    <property type="entry name" value="Flavoprotein-like_sf"/>
</dbReference>
<evidence type="ECO:0000313" key="3">
    <source>
        <dbReference type="Proteomes" id="UP000319852"/>
    </source>
</evidence>
<feature type="domain" description="NADPH-dependent FMN reductase-like" evidence="1">
    <location>
        <begin position="2"/>
        <end position="156"/>
    </location>
</feature>
<dbReference type="RefSeq" id="WP_246117893.1">
    <property type="nucleotide sequence ID" value="NZ_CP036263.1"/>
</dbReference>
<gene>
    <name evidence="2" type="primary">azr</name>
    <name evidence="2" type="ORF">HG15A2_11970</name>
</gene>
<keyword evidence="2" id="KW-0560">Oxidoreductase</keyword>
<dbReference type="PANTHER" id="PTHR30543">
    <property type="entry name" value="CHROMATE REDUCTASE"/>
    <property type="match status" value="1"/>
</dbReference>
<dbReference type="PANTHER" id="PTHR30543:SF21">
    <property type="entry name" value="NAD(P)H-DEPENDENT FMN REDUCTASE LOT6"/>
    <property type="match status" value="1"/>
</dbReference>
<evidence type="ECO:0000313" key="2">
    <source>
        <dbReference type="EMBL" id="QDS97929.1"/>
    </source>
</evidence>
<organism evidence="2 3">
    <name type="scientific">Adhaeretor mobilis</name>
    <dbReference type="NCBI Taxonomy" id="1930276"/>
    <lineage>
        <taxon>Bacteria</taxon>
        <taxon>Pseudomonadati</taxon>
        <taxon>Planctomycetota</taxon>
        <taxon>Planctomycetia</taxon>
        <taxon>Pirellulales</taxon>
        <taxon>Lacipirellulaceae</taxon>
        <taxon>Adhaeretor</taxon>
    </lineage>
</organism>
<proteinExistence type="predicted"/>
<dbReference type="GO" id="GO:0010181">
    <property type="term" value="F:FMN binding"/>
    <property type="evidence" value="ECO:0007669"/>
    <property type="project" value="TreeGrafter"/>
</dbReference>
<protein>
    <submittedName>
        <fullName evidence="2">NADPH azoreductase</fullName>
        <ecNumber evidence="2">1.7.1.6</ecNumber>
    </submittedName>
</protein>
<accession>A0A517MST9</accession>
<dbReference type="EC" id="1.7.1.6" evidence="2"/>